<dbReference type="Gene3D" id="3.40.390.10">
    <property type="entry name" value="Collagenase (Catalytic Domain)"/>
    <property type="match status" value="1"/>
</dbReference>
<dbReference type="PRINTS" id="PR00480">
    <property type="entry name" value="ASTACIN"/>
</dbReference>
<dbReference type="SUPFAM" id="SSF55486">
    <property type="entry name" value="Metalloproteases ('zincins'), catalytic domain"/>
    <property type="match status" value="1"/>
</dbReference>
<keyword evidence="11" id="KW-0325">Glycoprotein</keyword>
<dbReference type="Proteomes" id="UP000046392">
    <property type="component" value="Unplaced"/>
</dbReference>
<comment type="cofactor">
    <cofactor evidence="13 14">
        <name>Zn(2+)</name>
        <dbReference type="ChEBI" id="CHEBI:29105"/>
    </cofactor>
    <text evidence="13 14">Binds 1 zinc ion per subunit.</text>
</comment>
<name>A0A0N5BB14_STREA</name>
<keyword evidence="7 13" id="KW-0378">Hydrolase</keyword>
<dbReference type="GO" id="GO:0018996">
    <property type="term" value="P:molting cycle, collagen and cuticulin-based cuticle"/>
    <property type="evidence" value="ECO:0007669"/>
    <property type="project" value="InterPro"/>
</dbReference>
<evidence type="ECO:0000256" key="4">
    <source>
        <dbReference type="ARBA" id="ARBA00022670"/>
    </source>
</evidence>
<evidence type="ECO:0000256" key="7">
    <source>
        <dbReference type="ARBA" id="ARBA00022801"/>
    </source>
</evidence>
<comment type="caution">
    <text evidence="13">Lacks conserved residue(s) required for the propagation of feature annotation.</text>
</comment>
<dbReference type="Pfam" id="PF01400">
    <property type="entry name" value="Astacin"/>
    <property type="match status" value="1"/>
</dbReference>
<feature type="chain" id="PRO_5005733393" description="Zinc metalloproteinase" evidence="12 14">
    <location>
        <begin position="17"/>
        <end position="375"/>
    </location>
</feature>
<dbReference type="InterPro" id="IPR000742">
    <property type="entry name" value="EGF"/>
</dbReference>
<dbReference type="InterPro" id="IPR000859">
    <property type="entry name" value="CUB_dom"/>
</dbReference>
<feature type="binding site" evidence="13">
    <location>
        <position position="116"/>
    </location>
    <ligand>
        <name>Zn(2+)</name>
        <dbReference type="ChEBI" id="CHEBI:29105"/>
        <note>catalytic</note>
    </ligand>
</feature>
<dbReference type="PANTHER" id="PTHR10127">
    <property type="entry name" value="DISCOIDIN, CUB, EGF, LAMININ , AND ZINC METALLOPROTEASE DOMAIN CONTAINING"/>
    <property type="match status" value="1"/>
</dbReference>
<evidence type="ECO:0000256" key="5">
    <source>
        <dbReference type="ARBA" id="ARBA00022723"/>
    </source>
</evidence>
<dbReference type="GO" id="GO:0008270">
    <property type="term" value="F:zinc ion binding"/>
    <property type="evidence" value="ECO:0007669"/>
    <property type="project" value="UniProtKB-UniRule"/>
</dbReference>
<dbReference type="WBParaSite" id="SPAL_0000322800.1">
    <property type="protein sequence ID" value="SPAL_0000322800.1"/>
    <property type="gene ID" value="SPAL_0000322800"/>
</dbReference>
<keyword evidence="8 13" id="KW-0862">Zinc</keyword>
<evidence type="ECO:0000256" key="2">
    <source>
        <dbReference type="ARBA" id="ARBA00022525"/>
    </source>
</evidence>
<keyword evidence="5 13" id="KW-0479">Metal-binding</keyword>
<sequence>MLLLIIFFVFILDVNGNDLREKRAIPSDMKYKWKFPINYYIEAPVNETVVDGAIKKMMKETCVTFNKSLVPLNNTVGLKFFRGIGCWSITGLFYLNQTQNISLSDKCDDHYGTVEHELAHSLGLYHEQSRPDRDNYIRIANENVDNNYTINFNKTSYNNSKTYGTQYDYGSGMQYGVYTFSKNKNQTVIPNEEIYSKMIGQRYSLSFNDYKLINMYYCVGRCSNNSIKCKNYGYPHPHKNCSICKCPNGYGGKYCDKIIKSQHKCGQRIFKLFKKPKYIKGNGRKVCTYYVFTSKKYKIQITIKNANTTKLPMCYERLGLEVKYRLDKGAVGACYCGNYKNQTLISENNKVLIQYTGKTKDNYFKIKVERFLSKN</sequence>
<dbReference type="InterPro" id="IPR001506">
    <property type="entry name" value="Peptidase_M12A"/>
</dbReference>
<keyword evidence="2 12" id="KW-0964">Secreted</keyword>
<feature type="binding site" evidence="13">
    <location>
        <position position="126"/>
    </location>
    <ligand>
        <name>Zn(2+)</name>
        <dbReference type="ChEBI" id="CHEBI:29105"/>
        <note>catalytic</note>
    </ligand>
</feature>
<keyword evidence="6 12" id="KW-0732">Signal</keyword>
<dbReference type="AlphaFoldDB" id="A0A0N5BB14"/>
<accession>A0A0N5BB14</accession>
<evidence type="ECO:0000256" key="14">
    <source>
        <dbReference type="RuleBase" id="RU361183"/>
    </source>
</evidence>
<evidence type="ECO:0000256" key="6">
    <source>
        <dbReference type="ARBA" id="ARBA00022729"/>
    </source>
</evidence>
<dbReference type="PIRSF" id="PIRSF036365">
    <property type="entry name" value="Astacin_nematoda"/>
    <property type="match status" value="1"/>
</dbReference>
<dbReference type="PROSITE" id="PS00022">
    <property type="entry name" value="EGF_1"/>
    <property type="match status" value="1"/>
</dbReference>
<evidence type="ECO:0000256" key="13">
    <source>
        <dbReference type="PROSITE-ProRule" id="PRU01211"/>
    </source>
</evidence>
<evidence type="ECO:0000313" key="17">
    <source>
        <dbReference type="WBParaSite" id="SPAL_0000322800.1"/>
    </source>
</evidence>
<dbReference type="PROSITE" id="PS51864">
    <property type="entry name" value="ASTACIN"/>
    <property type="match status" value="1"/>
</dbReference>
<evidence type="ECO:0000256" key="11">
    <source>
        <dbReference type="ARBA" id="ARBA00023180"/>
    </source>
</evidence>
<dbReference type="Pfam" id="PF00431">
    <property type="entry name" value="CUB"/>
    <property type="match status" value="1"/>
</dbReference>
<dbReference type="GO" id="GO:0004222">
    <property type="term" value="F:metalloendopeptidase activity"/>
    <property type="evidence" value="ECO:0007669"/>
    <property type="project" value="UniProtKB-UniRule"/>
</dbReference>
<evidence type="ECO:0000259" key="15">
    <source>
        <dbReference type="PROSITE" id="PS51864"/>
    </source>
</evidence>
<dbReference type="PROSITE" id="PS01186">
    <property type="entry name" value="EGF_2"/>
    <property type="match status" value="1"/>
</dbReference>
<dbReference type="Gene3D" id="2.60.120.290">
    <property type="entry name" value="Spermadhesin, CUB domain"/>
    <property type="match status" value="1"/>
</dbReference>
<comment type="subcellular location">
    <subcellularLocation>
        <location evidence="1 12">Secreted</location>
    </subcellularLocation>
</comment>
<dbReference type="InterPro" id="IPR024079">
    <property type="entry name" value="MetalloPept_cat_dom_sf"/>
</dbReference>
<dbReference type="GO" id="GO:0006508">
    <property type="term" value="P:proteolysis"/>
    <property type="evidence" value="ECO:0007669"/>
    <property type="project" value="UniProtKB-KW"/>
</dbReference>
<dbReference type="PANTHER" id="PTHR10127:SF780">
    <property type="entry name" value="METALLOENDOPEPTIDASE"/>
    <property type="match status" value="1"/>
</dbReference>
<reference evidence="17" key="1">
    <citation type="submission" date="2017-02" db="UniProtKB">
        <authorList>
            <consortium name="WormBaseParasite"/>
        </authorList>
    </citation>
    <scope>IDENTIFICATION</scope>
</reference>
<dbReference type="SUPFAM" id="SSF49854">
    <property type="entry name" value="Spermadhesin, CUB domain"/>
    <property type="match status" value="1"/>
</dbReference>
<feature type="domain" description="Peptidase M12A" evidence="15">
    <location>
        <begin position="23"/>
        <end position="223"/>
    </location>
</feature>
<keyword evidence="4 13" id="KW-0645">Protease</keyword>
<organism evidence="16 17">
    <name type="scientific">Strongyloides papillosus</name>
    <name type="common">Intestinal threadworm</name>
    <dbReference type="NCBI Taxonomy" id="174720"/>
    <lineage>
        <taxon>Eukaryota</taxon>
        <taxon>Metazoa</taxon>
        <taxon>Ecdysozoa</taxon>
        <taxon>Nematoda</taxon>
        <taxon>Chromadorea</taxon>
        <taxon>Rhabditida</taxon>
        <taxon>Tylenchina</taxon>
        <taxon>Panagrolaimomorpha</taxon>
        <taxon>Strongyloidoidea</taxon>
        <taxon>Strongyloididae</taxon>
        <taxon>Strongyloides</taxon>
    </lineage>
</organism>
<protein>
    <recommendedName>
        <fullName evidence="12">Zinc metalloproteinase</fullName>
    </recommendedName>
</protein>
<keyword evidence="10" id="KW-1015">Disulfide bond</keyword>
<dbReference type="CDD" id="cd04280">
    <property type="entry name" value="ZnMc_astacin_like"/>
    <property type="match status" value="1"/>
</dbReference>
<dbReference type="InterPro" id="IPR017050">
    <property type="entry name" value="Metallopeptidase_nem"/>
</dbReference>
<evidence type="ECO:0000313" key="16">
    <source>
        <dbReference type="Proteomes" id="UP000046392"/>
    </source>
</evidence>
<evidence type="ECO:0000256" key="12">
    <source>
        <dbReference type="PIRNR" id="PIRNR036365"/>
    </source>
</evidence>
<feature type="signal peptide" evidence="12 14">
    <location>
        <begin position="1"/>
        <end position="16"/>
    </location>
</feature>
<keyword evidence="3" id="KW-0245">EGF-like domain</keyword>
<evidence type="ECO:0000256" key="3">
    <source>
        <dbReference type="ARBA" id="ARBA00022536"/>
    </source>
</evidence>
<evidence type="ECO:0000256" key="9">
    <source>
        <dbReference type="ARBA" id="ARBA00023049"/>
    </source>
</evidence>
<feature type="binding site" evidence="13">
    <location>
        <position position="120"/>
    </location>
    <ligand>
        <name>Zn(2+)</name>
        <dbReference type="ChEBI" id="CHEBI:29105"/>
        <note>catalytic</note>
    </ligand>
</feature>
<dbReference type="InterPro" id="IPR034035">
    <property type="entry name" value="Astacin-like_dom"/>
</dbReference>
<dbReference type="InterPro" id="IPR035914">
    <property type="entry name" value="Sperma_CUB_dom_sf"/>
</dbReference>
<evidence type="ECO:0000256" key="8">
    <source>
        <dbReference type="ARBA" id="ARBA00022833"/>
    </source>
</evidence>
<evidence type="ECO:0000256" key="1">
    <source>
        <dbReference type="ARBA" id="ARBA00004613"/>
    </source>
</evidence>
<dbReference type="GO" id="GO:0005576">
    <property type="term" value="C:extracellular region"/>
    <property type="evidence" value="ECO:0007669"/>
    <property type="project" value="UniProtKB-SubCell"/>
</dbReference>
<keyword evidence="9 13" id="KW-0482">Metalloprotease</keyword>
<dbReference type="SMART" id="SM00235">
    <property type="entry name" value="ZnMc"/>
    <property type="match status" value="1"/>
</dbReference>
<evidence type="ECO:0000256" key="10">
    <source>
        <dbReference type="ARBA" id="ARBA00023157"/>
    </source>
</evidence>
<feature type="active site" evidence="13">
    <location>
        <position position="117"/>
    </location>
</feature>
<keyword evidence="16" id="KW-1185">Reference proteome</keyword>
<dbReference type="InterPro" id="IPR006026">
    <property type="entry name" value="Peptidase_Metallo"/>
</dbReference>
<proteinExistence type="predicted"/>